<proteinExistence type="inferred from homology"/>
<reference evidence="5" key="1">
    <citation type="journal article" date="2019" name="Int. J. Syst. Evol. Microbiol.">
        <title>The Global Catalogue of Microorganisms (GCM) 10K type strain sequencing project: providing services to taxonomists for standard genome sequencing and annotation.</title>
        <authorList>
            <consortium name="The Broad Institute Genomics Platform"/>
            <consortium name="The Broad Institute Genome Sequencing Center for Infectious Disease"/>
            <person name="Wu L."/>
            <person name="Ma J."/>
        </authorList>
    </citation>
    <scope>NUCLEOTIDE SEQUENCE [LARGE SCALE GENOMIC DNA]</scope>
    <source>
        <strain evidence="5">JCM 14900</strain>
    </source>
</reference>
<evidence type="ECO:0000259" key="3">
    <source>
        <dbReference type="SMART" id="SM00822"/>
    </source>
</evidence>
<name>A0ABP5B7R6_9MICO</name>
<protein>
    <submittedName>
        <fullName evidence="4">3-oxoacyl-ACP reductase FabG</fullName>
    </submittedName>
</protein>
<dbReference type="SMART" id="SM00822">
    <property type="entry name" value="PKS_KR"/>
    <property type="match status" value="1"/>
</dbReference>
<evidence type="ECO:0000313" key="4">
    <source>
        <dbReference type="EMBL" id="GAA1930907.1"/>
    </source>
</evidence>
<dbReference type="InterPro" id="IPR002347">
    <property type="entry name" value="SDR_fam"/>
</dbReference>
<dbReference type="InterPro" id="IPR020904">
    <property type="entry name" value="Sc_DH/Rdtase_CS"/>
</dbReference>
<dbReference type="InterPro" id="IPR057326">
    <property type="entry name" value="KR_dom"/>
</dbReference>
<keyword evidence="2" id="KW-0560">Oxidoreductase</keyword>
<evidence type="ECO:0000313" key="5">
    <source>
        <dbReference type="Proteomes" id="UP001501343"/>
    </source>
</evidence>
<evidence type="ECO:0000256" key="1">
    <source>
        <dbReference type="ARBA" id="ARBA00006484"/>
    </source>
</evidence>
<feature type="domain" description="Ketoreductase" evidence="3">
    <location>
        <begin position="12"/>
        <end position="191"/>
    </location>
</feature>
<dbReference type="RefSeq" id="WP_248148098.1">
    <property type="nucleotide sequence ID" value="NZ_BAAAOF010000004.1"/>
</dbReference>
<dbReference type="PANTHER" id="PTHR42760">
    <property type="entry name" value="SHORT-CHAIN DEHYDROGENASES/REDUCTASES FAMILY MEMBER"/>
    <property type="match status" value="1"/>
</dbReference>
<dbReference type="Gene3D" id="3.40.50.720">
    <property type="entry name" value="NAD(P)-binding Rossmann-like Domain"/>
    <property type="match status" value="1"/>
</dbReference>
<gene>
    <name evidence="4" type="ORF">GCM10009775_23760</name>
</gene>
<comment type="caution">
    <text evidence="4">The sequence shown here is derived from an EMBL/GenBank/DDBJ whole genome shotgun (WGS) entry which is preliminary data.</text>
</comment>
<dbReference type="InterPro" id="IPR036291">
    <property type="entry name" value="NAD(P)-bd_dom_sf"/>
</dbReference>
<dbReference type="PRINTS" id="PR00080">
    <property type="entry name" value="SDRFAMILY"/>
</dbReference>
<dbReference type="PRINTS" id="PR00081">
    <property type="entry name" value="GDHRDH"/>
</dbReference>
<evidence type="ECO:0000256" key="2">
    <source>
        <dbReference type="ARBA" id="ARBA00023002"/>
    </source>
</evidence>
<dbReference type="Pfam" id="PF13561">
    <property type="entry name" value="adh_short_C2"/>
    <property type="match status" value="1"/>
</dbReference>
<dbReference type="PANTHER" id="PTHR42760:SF133">
    <property type="entry name" value="3-OXOACYL-[ACYL-CARRIER-PROTEIN] REDUCTASE"/>
    <property type="match status" value="1"/>
</dbReference>
<dbReference type="PROSITE" id="PS00061">
    <property type="entry name" value="ADH_SHORT"/>
    <property type="match status" value="1"/>
</dbReference>
<dbReference type="Proteomes" id="UP001501343">
    <property type="component" value="Unassembled WGS sequence"/>
</dbReference>
<organism evidence="4 5">
    <name type="scientific">Microbacterium aoyamense</name>
    <dbReference type="NCBI Taxonomy" id="344166"/>
    <lineage>
        <taxon>Bacteria</taxon>
        <taxon>Bacillati</taxon>
        <taxon>Actinomycetota</taxon>
        <taxon>Actinomycetes</taxon>
        <taxon>Micrococcales</taxon>
        <taxon>Microbacteriaceae</taxon>
        <taxon>Microbacterium</taxon>
    </lineage>
</organism>
<dbReference type="EMBL" id="BAAAOF010000004">
    <property type="protein sequence ID" value="GAA1930907.1"/>
    <property type="molecule type" value="Genomic_DNA"/>
</dbReference>
<keyword evidence="5" id="KW-1185">Reference proteome</keyword>
<comment type="similarity">
    <text evidence="1">Belongs to the short-chain dehydrogenases/reductases (SDR) family.</text>
</comment>
<accession>A0ABP5B7R6</accession>
<dbReference type="SUPFAM" id="SSF51735">
    <property type="entry name" value="NAD(P)-binding Rossmann-fold domains"/>
    <property type="match status" value="1"/>
</dbReference>
<sequence>MSVLDEFRLDGRVVIVTGASGGLGAAGARAIAEAGAHVILTGRRENLLRARVDEITAAGGSAEHRVLDAVDEDAVATTFGELAHAVGPFDAIVNNAAQAHQAAVLDVGKADWDRILDVNLTGTFIATQAFLRHRRNDRSTSVVNISSLAATVGVRGQAAYAASKAGVVGLTRALAVELAREDVRVNALSPGYFATDMPGDVLADEAATTALLRKVPQRRIADPAEIGAPLVFLISDASRFMTGAVIHFDGGYTAL</sequence>